<dbReference type="EMBL" id="AMQN01015092">
    <property type="status" value="NOT_ANNOTATED_CDS"/>
    <property type="molecule type" value="Genomic_DNA"/>
</dbReference>
<accession>R7TBU7</accession>
<dbReference type="OrthoDB" id="414730at2759"/>
<organism evidence="1">
    <name type="scientific">Capitella teleta</name>
    <name type="common">Polychaete worm</name>
    <dbReference type="NCBI Taxonomy" id="283909"/>
    <lineage>
        <taxon>Eukaryota</taxon>
        <taxon>Metazoa</taxon>
        <taxon>Spiralia</taxon>
        <taxon>Lophotrochozoa</taxon>
        <taxon>Annelida</taxon>
        <taxon>Polychaeta</taxon>
        <taxon>Sedentaria</taxon>
        <taxon>Scolecida</taxon>
        <taxon>Capitellidae</taxon>
        <taxon>Capitella</taxon>
    </lineage>
</organism>
<evidence type="ECO:0000313" key="3">
    <source>
        <dbReference type="Proteomes" id="UP000014760"/>
    </source>
</evidence>
<evidence type="ECO:0000313" key="1">
    <source>
        <dbReference type="EMBL" id="ELT88962.1"/>
    </source>
</evidence>
<gene>
    <name evidence="1" type="ORF">CAPTEDRAFT_29338</name>
</gene>
<reference evidence="2" key="3">
    <citation type="submission" date="2015-06" db="UniProtKB">
        <authorList>
            <consortium name="EnsemblMetazoa"/>
        </authorList>
    </citation>
    <scope>IDENTIFICATION</scope>
</reference>
<feature type="non-terminal residue" evidence="1">
    <location>
        <position position="63"/>
    </location>
</feature>
<reference evidence="3" key="1">
    <citation type="submission" date="2012-12" db="EMBL/GenBank/DDBJ databases">
        <authorList>
            <person name="Hellsten U."/>
            <person name="Grimwood J."/>
            <person name="Chapman J.A."/>
            <person name="Shapiro H."/>
            <person name="Aerts A."/>
            <person name="Otillar R.P."/>
            <person name="Terry A.Y."/>
            <person name="Boore J.L."/>
            <person name="Simakov O."/>
            <person name="Marletaz F."/>
            <person name="Cho S.-J."/>
            <person name="Edsinger-Gonzales E."/>
            <person name="Havlak P."/>
            <person name="Kuo D.-H."/>
            <person name="Larsson T."/>
            <person name="Lv J."/>
            <person name="Arendt D."/>
            <person name="Savage R."/>
            <person name="Osoegawa K."/>
            <person name="de Jong P."/>
            <person name="Lindberg D.R."/>
            <person name="Seaver E.C."/>
            <person name="Weisblat D.A."/>
            <person name="Putnam N.H."/>
            <person name="Grigoriev I.V."/>
            <person name="Rokhsar D.S."/>
        </authorList>
    </citation>
    <scope>NUCLEOTIDE SEQUENCE</scope>
    <source>
        <strain evidence="3">I ESC-2004</strain>
    </source>
</reference>
<dbReference type="Proteomes" id="UP000014760">
    <property type="component" value="Unassembled WGS sequence"/>
</dbReference>
<feature type="non-terminal residue" evidence="1">
    <location>
        <position position="1"/>
    </location>
</feature>
<keyword evidence="3" id="KW-1185">Reference proteome</keyword>
<evidence type="ECO:0000313" key="2">
    <source>
        <dbReference type="EnsemblMetazoa" id="CapteP29338"/>
    </source>
</evidence>
<protein>
    <submittedName>
        <fullName evidence="1 2">Uncharacterized protein</fullName>
    </submittedName>
</protein>
<reference evidence="1 3" key="2">
    <citation type="journal article" date="2013" name="Nature">
        <title>Insights into bilaterian evolution from three spiralian genomes.</title>
        <authorList>
            <person name="Simakov O."/>
            <person name="Marletaz F."/>
            <person name="Cho S.J."/>
            <person name="Edsinger-Gonzales E."/>
            <person name="Havlak P."/>
            <person name="Hellsten U."/>
            <person name="Kuo D.H."/>
            <person name="Larsson T."/>
            <person name="Lv J."/>
            <person name="Arendt D."/>
            <person name="Savage R."/>
            <person name="Osoegawa K."/>
            <person name="de Jong P."/>
            <person name="Grimwood J."/>
            <person name="Chapman J.A."/>
            <person name="Shapiro H."/>
            <person name="Aerts A."/>
            <person name="Otillar R.P."/>
            <person name="Terry A.Y."/>
            <person name="Boore J.L."/>
            <person name="Grigoriev I.V."/>
            <person name="Lindberg D.R."/>
            <person name="Seaver E.C."/>
            <person name="Weisblat D.A."/>
            <person name="Putnam N.H."/>
            <person name="Rokhsar D.S."/>
        </authorList>
    </citation>
    <scope>NUCLEOTIDE SEQUENCE</scope>
    <source>
        <strain evidence="1 3">I ESC-2004</strain>
    </source>
</reference>
<dbReference type="HOGENOM" id="CLU_2892405_0_0_1"/>
<proteinExistence type="predicted"/>
<dbReference type="AlphaFoldDB" id="R7TBU7"/>
<dbReference type="EMBL" id="KB311588">
    <property type="protein sequence ID" value="ELT88962.1"/>
    <property type="molecule type" value="Genomic_DNA"/>
</dbReference>
<name>R7TBU7_CAPTE</name>
<sequence length="63" mass="7605">IFFDLSKAFDCINYQIQFSKLERYRFRGLSLFLIQSYLSNRKQYVTIENSFSSKLWVHMASPK</sequence>
<dbReference type="EnsemblMetazoa" id="CapteT29338">
    <property type="protein sequence ID" value="CapteP29338"/>
    <property type="gene ID" value="CapteG29338"/>
</dbReference>